<dbReference type="EMBL" id="QEAM01000024">
    <property type="protein sequence ID" value="TPX49964.1"/>
    <property type="molecule type" value="Genomic_DNA"/>
</dbReference>
<dbReference type="AlphaFoldDB" id="A0A507DEE7"/>
<organism evidence="2 5">
    <name type="scientific">Synchytrium endobioticum</name>
    <dbReference type="NCBI Taxonomy" id="286115"/>
    <lineage>
        <taxon>Eukaryota</taxon>
        <taxon>Fungi</taxon>
        <taxon>Fungi incertae sedis</taxon>
        <taxon>Chytridiomycota</taxon>
        <taxon>Chytridiomycota incertae sedis</taxon>
        <taxon>Chytridiomycetes</taxon>
        <taxon>Synchytriales</taxon>
        <taxon>Synchytriaceae</taxon>
        <taxon>Synchytrium</taxon>
    </lineage>
</organism>
<feature type="transmembrane region" description="Helical" evidence="1">
    <location>
        <begin position="247"/>
        <end position="265"/>
    </location>
</feature>
<dbReference type="Proteomes" id="UP000320475">
    <property type="component" value="Unassembled WGS sequence"/>
</dbReference>
<feature type="transmembrane region" description="Helical" evidence="1">
    <location>
        <begin position="176"/>
        <end position="197"/>
    </location>
</feature>
<dbReference type="PANTHER" id="PTHR39470:SF1">
    <property type="entry name" value="CHORISMATE SYNTHASE PROTEIN"/>
    <property type="match status" value="1"/>
</dbReference>
<reference evidence="4 5" key="1">
    <citation type="journal article" date="2019" name="Sci. Rep.">
        <title>Comparative genomics of chytrid fungi reveal insights into the obligate biotrophic and pathogenic lifestyle of Synchytrium endobioticum.</title>
        <authorList>
            <person name="van de Vossenberg B.T.L.H."/>
            <person name="Warris S."/>
            <person name="Nguyen H.D.T."/>
            <person name="van Gent-Pelzer M.P.E."/>
            <person name="Joly D.L."/>
            <person name="van de Geest H.C."/>
            <person name="Bonants P.J.M."/>
            <person name="Smith D.S."/>
            <person name="Levesque C.A."/>
            <person name="van der Lee T.A.J."/>
        </authorList>
    </citation>
    <scope>NUCLEOTIDE SEQUENCE [LARGE SCALE GENOMIC DNA]</scope>
    <source>
        <strain evidence="2 5">LEV6574</strain>
        <strain evidence="3 4">MB42</strain>
    </source>
</reference>
<feature type="transmembrane region" description="Helical" evidence="1">
    <location>
        <begin position="6"/>
        <end position="23"/>
    </location>
</feature>
<evidence type="ECO:0000313" key="3">
    <source>
        <dbReference type="EMBL" id="TPX53887.1"/>
    </source>
</evidence>
<evidence type="ECO:0000313" key="5">
    <source>
        <dbReference type="Proteomes" id="UP000320475"/>
    </source>
</evidence>
<gene>
    <name evidence="2" type="ORF">SeLEV6574_g01158</name>
    <name evidence="3" type="ORF">SeMB42_g00560</name>
</gene>
<dbReference type="OrthoDB" id="4218123at2759"/>
<protein>
    <submittedName>
        <fullName evidence="2">Uncharacterized protein</fullName>
    </submittedName>
</protein>
<proteinExistence type="predicted"/>
<dbReference type="STRING" id="286115.A0A507DEE7"/>
<keyword evidence="1" id="KW-1133">Transmembrane helix</keyword>
<evidence type="ECO:0000313" key="4">
    <source>
        <dbReference type="Proteomes" id="UP000317494"/>
    </source>
</evidence>
<accession>A0A507DEE7</accession>
<sequence>MSTLVTLGLVFAIPHIIGFVSRLRHKSTGTPTPAKKPRTTYDDACTFLLVATCLVFVGSAIFYPPPSLMKELGLSIDAPSFVVRNRFREFMNVNFQGWYEGWSNPINAPPGVIMVPARDSDAPQTPGWGTPEIRAKALYYERVAEKLKSDELRKLYHRYGESAVLGCTWCQEESDYFLWLTPSLGFVYGGVLILIGLTTMTRRKEAWRMYAVIACTALAVSESYIYMSTDIRILPGQTLVETLYEMIVFYRKVFLAILVLCVNFVDTGDDYSDLDLLDGIGMRTSTYFSRLVAARLARGVTLGDDQLRKRYFEYHKSINKGDTKDRL</sequence>
<evidence type="ECO:0000313" key="2">
    <source>
        <dbReference type="EMBL" id="TPX49964.1"/>
    </source>
</evidence>
<name>A0A507DEE7_9FUNG</name>
<dbReference type="Proteomes" id="UP000317494">
    <property type="component" value="Unassembled WGS sequence"/>
</dbReference>
<feature type="transmembrane region" description="Helical" evidence="1">
    <location>
        <begin position="209"/>
        <end position="227"/>
    </location>
</feature>
<keyword evidence="1" id="KW-0812">Transmembrane</keyword>
<keyword evidence="1" id="KW-0472">Membrane</keyword>
<comment type="caution">
    <text evidence="2">The sequence shown here is derived from an EMBL/GenBank/DDBJ whole genome shotgun (WGS) entry which is preliminary data.</text>
</comment>
<feature type="transmembrane region" description="Helical" evidence="1">
    <location>
        <begin position="44"/>
        <end position="63"/>
    </location>
</feature>
<dbReference type="EMBL" id="QEAN01000011">
    <property type="protein sequence ID" value="TPX53887.1"/>
    <property type="molecule type" value="Genomic_DNA"/>
</dbReference>
<keyword evidence="4" id="KW-1185">Reference proteome</keyword>
<dbReference type="VEuPathDB" id="FungiDB:SeMB42_g00560"/>
<dbReference type="PANTHER" id="PTHR39470">
    <property type="entry name" value="CHROMOSOME 10, WHOLE GENOME SHOTGUN SEQUENCE"/>
    <property type="match status" value="1"/>
</dbReference>
<evidence type="ECO:0000256" key="1">
    <source>
        <dbReference type="SAM" id="Phobius"/>
    </source>
</evidence>